<dbReference type="RefSeq" id="WP_003002516.1">
    <property type="nucleotide sequence ID" value="NZ_AOHC02000030.1"/>
</dbReference>
<proteinExistence type="predicted"/>
<evidence type="ECO:0000313" key="3">
    <source>
        <dbReference type="Proteomes" id="UP000012313"/>
    </source>
</evidence>
<dbReference type="AlphaFoldDB" id="N1WC03"/>
<name>N1WC03_9LEPT</name>
<evidence type="ECO:0000256" key="1">
    <source>
        <dbReference type="SAM" id="SignalP"/>
    </source>
</evidence>
<feature type="chain" id="PRO_5004113284" evidence="1">
    <location>
        <begin position="19"/>
        <end position="312"/>
    </location>
</feature>
<dbReference type="OrthoDB" id="326018at2"/>
<gene>
    <name evidence="2" type="ORF">LEP1GSC060_2202</name>
</gene>
<comment type="caution">
    <text evidence="2">The sequence shown here is derived from an EMBL/GenBank/DDBJ whole genome shotgun (WGS) entry which is preliminary data.</text>
</comment>
<protein>
    <submittedName>
        <fullName evidence="2">Outer membrane protein, TIGR04327 family</fullName>
    </submittedName>
</protein>
<accession>N1WC03</accession>
<keyword evidence="3" id="KW-1185">Reference proteome</keyword>
<reference evidence="2" key="1">
    <citation type="submission" date="2013-03" db="EMBL/GenBank/DDBJ databases">
        <authorList>
            <person name="Harkins D.M."/>
            <person name="Durkin A.S."/>
            <person name="Brinkac L.M."/>
            <person name="Haft D.H."/>
            <person name="Selengut J.D."/>
            <person name="Sanka R."/>
            <person name="DePew J."/>
            <person name="Purushe J."/>
            <person name="Hartskeerl R.A."/>
            <person name="Ahmed A."/>
            <person name="van der Linden H."/>
            <person name="Goris M.G.A."/>
            <person name="Vinetz J.M."/>
            <person name="Sutton G.G."/>
            <person name="Nierman W.C."/>
            <person name="Fouts D.E."/>
        </authorList>
    </citation>
    <scope>NUCLEOTIDE SEQUENCE [LARGE SCALE GENOMIC DNA]</scope>
    <source>
        <strain evidence="2">ICFT</strain>
    </source>
</reference>
<sequence length="312" mass="36768">MKKSIIILCYLFSISISAQTESQKTNETDSNTGKTEIGIRVQRSIYTPSEYNRILNFSNGRINNYSELHGNQKTIVPFYIRHFDSENRYGFEFQFTRNSLYNANYTNFYVSASDNGSYRNYLYDTERTDYKFNYFRLDSTPKAKLFYWGAGLRKIDKIKESSSRFLNMEEKIISYGIQLVARSNLNLYKNLDLNLGLDIYYTQGQRNYYYQSGYNVSINDTQFIYVFKVFADPKTIGVFRGAEADVSLSYLLSNRYKFYFGFSYNRAYFRYRNFSDYSLTYLKDQIGYTQYYDNGAGKEDIKGFYLGVSAVF</sequence>
<evidence type="ECO:0000313" key="2">
    <source>
        <dbReference type="EMBL" id="EMY77796.1"/>
    </source>
</evidence>
<feature type="signal peptide" evidence="1">
    <location>
        <begin position="1"/>
        <end position="18"/>
    </location>
</feature>
<dbReference type="STRING" id="1218598.LEP1GSC060_2202"/>
<keyword evidence="1" id="KW-0732">Signal</keyword>
<dbReference type="EMBL" id="AOHC02000030">
    <property type="protein sequence ID" value="EMY77796.1"/>
    <property type="molecule type" value="Genomic_DNA"/>
</dbReference>
<organism evidence="2 3">
    <name type="scientific">Leptospira weilii serovar Ranarum str. ICFT</name>
    <dbReference type="NCBI Taxonomy" id="1218598"/>
    <lineage>
        <taxon>Bacteria</taxon>
        <taxon>Pseudomonadati</taxon>
        <taxon>Spirochaetota</taxon>
        <taxon>Spirochaetia</taxon>
        <taxon>Leptospirales</taxon>
        <taxon>Leptospiraceae</taxon>
        <taxon>Leptospira</taxon>
    </lineage>
</organism>
<dbReference type="Proteomes" id="UP000012313">
    <property type="component" value="Unassembled WGS sequence"/>
</dbReference>